<protein>
    <submittedName>
        <fullName evidence="2">SAM-dependent methyltransferase</fullName>
    </submittedName>
</protein>
<organism evidence="2 3">
    <name type="scientific">Methanococcus maripaludis</name>
    <name type="common">Methanococcus deltae</name>
    <dbReference type="NCBI Taxonomy" id="39152"/>
    <lineage>
        <taxon>Archaea</taxon>
        <taxon>Methanobacteriati</taxon>
        <taxon>Methanobacteriota</taxon>
        <taxon>Methanomada group</taxon>
        <taxon>Methanococci</taxon>
        <taxon>Methanococcales</taxon>
        <taxon>Methanococcaceae</taxon>
        <taxon>Methanococcus</taxon>
    </lineage>
</organism>
<dbReference type="AlphaFoldDB" id="A0A7J9NH02"/>
<name>A0A7J9NH02_METMI</name>
<keyword evidence="1" id="KW-1133">Transmembrane helix</keyword>
<comment type="caution">
    <text evidence="2">The sequence shown here is derived from an EMBL/GenBank/DDBJ whole genome shotgun (WGS) entry which is preliminary data.</text>
</comment>
<accession>A0A7J9NH02</accession>
<dbReference type="Pfam" id="PF05148">
    <property type="entry name" value="Methyltransf_8"/>
    <property type="match status" value="1"/>
</dbReference>
<dbReference type="InterPro" id="IPR029063">
    <property type="entry name" value="SAM-dependent_MTases_sf"/>
</dbReference>
<dbReference type="InterPro" id="IPR007823">
    <property type="entry name" value="RRP8"/>
</dbReference>
<dbReference type="EMBL" id="JACDUI010000001">
    <property type="protein sequence ID" value="MBA2840128.1"/>
    <property type="molecule type" value="Genomic_DNA"/>
</dbReference>
<feature type="transmembrane region" description="Helical" evidence="1">
    <location>
        <begin position="187"/>
        <end position="207"/>
    </location>
</feature>
<dbReference type="RefSeq" id="WP_181487615.1">
    <property type="nucleotide sequence ID" value="NZ_JACDUI010000001.1"/>
</dbReference>
<sequence length="228" mass="26409">MPMNKFKIKKIFSPYFLDEYSIFKKIKKYKKYFNGVVLDIGCRDKPYVMIIPHEKYIGLDLDPLSKADIIADATNIPLNSESIDTIFSTQTIGDIYNIDKFYSEAFRLLKNNGYLIMTSEFICGLHDEPFDYYRFTKYGIKRQLEDSGFEIIHLEETSNSITSAGYILAVSLWKTYLSFENILFKRIVYSAILLLIFINNIFFLVLGKSLCTYESPLGYGIVAKKRGV</sequence>
<keyword evidence="1" id="KW-0812">Transmembrane</keyword>
<dbReference type="GO" id="GO:0032259">
    <property type="term" value="P:methylation"/>
    <property type="evidence" value="ECO:0007669"/>
    <property type="project" value="UniProtKB-KW"/>
</dbReference>
<reference evidence="2 3" key="1">
    <citation type="submission" date="2020-07" db="EMBL/GenBank/DDBJ databases">
        <title>Genomic Encyclopedia of Type Strains, Phase IV (KMG-V): Genome sequencing to study the core and pangenomes of soil and plant-associated prokaryotes.</title>
        <authorList>
            <person name="Whitman W."/>
        </authorList>
    </citation>
    <scope>NUCLEOTIDE SEQUENCE [LARGE SCALE GENOMIC DNA]</scope>
    <source>
        <strain evidence="2 3">A4</strain>
    </source>
</reference>
<gene>
    <name evidence="2" type="ORF">HNP87_000640</name>
</gene>
<dbReference type="GO" id="GO:0008168">
    <property type="term" value="F:methyltransferase activity"/>
    <property type="evidence" value="ECO:0007669"/>
    <property type="project" value="UniProtKB-KW"/>
</dbReference>
<dbReference type="Proteomes" id="UP000563838">
    <property type="component" value="Unassembled WGS sequence"/>
</dbReference>
<evidence type="ECO:0000313" key="3">
    <source>
        <dbReference type="Proteomes" id="UP000563838"/>
    </source>
</evidence>
<keyword evidence="2" id="KW-0808">Transferase</keyword>
<evidence type="ECO:0000313" key="2">
    <source>
        <dbReference type="EMBL" id="MBA2840128.1"/>
    </source>
</evidence>
<dbReference type="Gene3D" id="3.40.50.150">
    <property type="entry name" value="Vaccinia Virus protein VP39"/>
    <property type="match status" value="1"/>
</dbReference>
<dbReference type="CDD" id="cd02440">
    <property type="entry name" value="AdoMet_MTases"/>
    <property type="match status" value="1"/>
</dbReference>
<evidence type="ECO:0000256" key="1">
    <source>
        <dbReference type="SAM" id="Phobius"/>
    </source>
</evidence>
<dbReference type="SUPFAM" id="SSF53335">
    <property type="entry name" value="S-adenosyl-L-methionine-dependent methyltransferases"/>
    <property type="match status" value="1"/>
</dbReference>
<proteinExistence type="predicted"/>
<keyword evidence="2" id="KW-0489">Methyltransferase</keyword>
<keyword evidence="1" id="KW-0472">Membrane</keyword>